<evidence type="ECO:0000313" key="3">
    <source>
        <dbReference type="Proteomes" id="UP000190867"/>
    </source>
</evidence>
<dbReference type="RefSeq" id="WP_078236624.1">
    <property type="nucleotide sequence ID" value="NZ_MUYA01000004.1"/>
</dbReference>
<dbReference type="SUPFAM" id="SSF56300">
    <property type="entry name" value="Metallo-dependent phosphatases"/>
    <property type="match status" value="1"/>
</dbReference>
<dbReference type="GO" id="GO:0016787">
    <property type="term" value="F:hydrolase activity"/>
    <property type="evidence" value="ECO:0007669"/>
    <property type="project" value="InterPro"/>
</dbReference>
<dbReference type="Proteomes" id="UP000190867">
    <property type="component" value="Unassembled WGS sequence"/>
</dbReference>
<dbReference type="PIRSF" id="PIRSF036446">
    <property type="entry name" value="Phosphoesterase_HI0762_prd"/>
    <property type="match status" value="1"/>
</dbReference>
<protein>
    <recommendedName>
        <fullName evidence="1">Calcineurin-like phosphoesterase domain-containing protein</fullName>
    </recommendedName>
</protein>
<dbReference type="AlphaFoldDB" id="A0A1T0ATW1"/>
<dbReference type="EMBL" id="MUYA01000004">
    <property type="protein sequence ID" value="OOS00172.1"/>
    <property type="molecule type" value="Genomic_DNA"/>
</dbReference>
<feature type="domain" description="Calcineurin-like phosphoesterase" evidence="1">
    <location>
        <begin position="2"/>
        <end position="189"/>
    </location>
</feature>
<dbReference type="Pfam" id="PF00149">
    <property type="entry name" value="Metallophos"/>
    <property type="match status" value="1"/>
</dbReference>
<keyword evidence="3" id="KW-1185">Reference proteome</keyword>
<dbReference type="InterPro" id="IPR029052">
    <property type="entry name" value="Metallo-depent_PP-like"/>
</dbReference>
<sequence length="237" mass="27069">MILFAGDPHGSYEHLYPIVEAEKNVALVILGDLQLTTPQELDKLAQHCDIWFIHGNHDSKTVAAFDSIWGSEWKSRNIHGRVVDVQGVRIAGLGGVFRGHIWMPPNRPMFFDPIHYCQYCPQEKIWRGGLPLRHRSSIFPSDVETLESQKADILITHEAPRPHPQGFAVINQLARKMGARKIFHGHHHDNFDYRPINYNKHCEIFNIGFRSLADIHGNYLIVGVDDRDLAKNKTKTA</sequence>
<dbReference type="InterPro" id="IPR017056">
    <property type="entry name" value="P-Estase_HI0762_prd"/>
</dbReference>
<proteinExistence type="predicted"/>
<gene>
    <name evidence="2" type="ORF">B0187_04305</name>
</gene>
<organism evidence="2 3">
    <name type="scientific">Haemophilus paracuniculus</name>
    <dbReference type="NCBI Taxonomy" id="734"/>
    <lineage>
        <taxon>Bacteria</taxon>
        <taxon>Pseudomonadati</taxon>
        <taxon>Pseudomonadota</taxon>
        <taxon>Gammaproteobacteria</taxon>
        <taxon>Pasteurellales</taxon>
        <taxon>Pasteurellaceae</taxon>
        <taxon>Haemophilus</taxon>
    </lineage>
</organism>
<accession>A0A1T0ATW1</accession>
<dbReference type="STRING" id="734.B0187_04305"/>
<dbReference type="OrthoDB" id="7831721at2"/>
<dbReference type="InterPro" id="IPR004843">
    <property type="entry name" value="Calcineurin-like_PHP"/>
</dbReference>
<evidence type="ECO:0000313" key="2">
    <source>
        <dbReference type="EMBL" id="OOS00172.1"/>
    </source>
</evidence>
<dbReference type="Gene3D" id="3.60.21.10">
    <property type="match status" value="1"/>
</dbReference>
<reference evidence="2 3" key="1">
    <citation type="submission" date="2017-02" db="EMBL/GenBank/DDBJ databases">
        <title>Draft genome sequence of Haemophilus paracuniculus CCUG 43573 type strain.</title>
        <authorList>
            <person name="Engstrom-Jakobsson H."/>
            <person name="Salva-Serra F."/>
            <person name="Thorell K."/>
            <person name="Gonzales-Siles L."/>
            <person name="Karlsson R."/>
            <person name="Boulund F."/>
            <person name="Engstrand L."/>
            <person name="Kristiansson E."/>
            <person name="Moore E."/>
        </authorList>
    </citation>
    <scope>NUCLEOTIDE SEQUENCE [LARGE SCALE GENOMIC DNA]</scope>
    <source>
        <strain evidence="2 3">CCUG 43573</strain>
    </source>
</reference>
<evidence type="ECO:0000259" key="1">
    <source>
        <dbReference type="Pfam" id="PF00149"/>
    </source>
</evidence>
<name>A0A1T0ATW1_9PAST</name>
<comment type="caution">
    <text evidence="2">The sequence shown here is derived from an EMBL/GenBank/DDBJ whole genome shotgun (WGS) entry which is preliminary data.</text>
</comment>